<dbReference type="NCBIfam" id="TIGR01764">
    <property type="entry name" value="excise"/>
    <property type="match status" value="1"/>
</dbReference>
<organism evidence="2 3">
    <name type="scientific">Gloeomargarita lithophora Alchichica-D10</name>
    <dbReference type="NCBI Taxonomy" id="1188229"/>
    <lineage>
        <taxon>Bacteria</taxon>
        <taxon>Bacillati</taxon>
        <taxon>Cyanobacteriota</taxon>
        <taxon>Cyanophyceae</taxon>
        <taxon>Gloeomargaritales</taxon>
        <taxon>Gloeomargaritaceae</taxon>
        <taxon>Gloeomargarita</taxon>
    </lineage>
</organism>
<dbReference type="OrthoDB" id="26212at2"/>
<protein>
    <recommendedName>
        <fullName evidence="1">Helix-turn-helix domain-containing protein</fullName>
    </recommendedName>
</protein>
<dbReference type="STRING" id="1188229.GlitD10_2556"/>
<dbReference type="InterPro" id="IPR010093">
    <property type="entry name" value="SinI_DNA-bd"/>
</dbReference>
<dbReference type="Pfam" id="PF12728">
    <property type="entry name" value="HTH_17"/>
    <property type="match status" value="1"/>
</dbReference>
<proteinExistence type="predicted"/>
<accession>A0A1J0AG25</accession>
<evidence type="ECO:0000313" key="2">
    <source>
        <dbReference type="EMBL" id="APB34894.1"/>
    </source>
</evidence>
<dbReference type="KEGG" id="glt:GlitD10_2556"/>
<feature type="domain" description="Helix-turn-helix" evidence="1">
    <location>
        <begin position="81"/>
        <end position="126"/>
    </location>
</feature>
<name>A0A1J0AG25_9CYAN</name>
<evidence type="ECO:0000259" key="1">
    <source>
        <dbReference type="Pfam" id="PF12728"/>
    </source>
</evidence>
<gene>
    <name evidence="2" type="ORF">GlitD10_2556</name>
</gene>
<evidence type="ECO:0000313" key="3">
    <source>
        <dbReference type="Proteomes" id="UP000180235"/>
    </source>
</evidence>
<sequence length="151" mass="16899">MVAITKGIHLPTEPEIQLSQDSSRVLASYLRQSTQKIRIVEDDGSEQSVEIPATAFHLVLDILTQMAQGNAVTIIPIHAELTTQEAADLLNVSRPFLIKLLESEKIPYRTVGKHRRIRFQDLMDYKLRADEAASQALDELVSQAQELGMGY</sequence>
<keyword evidence="3" id="KW-1185">Reference proteome</keyword>
<reference evidence="2 3" key="1">
    <citation type="submission" date="2016-10" db="EMBL/GenBank/DDBJ databases">
        <title>Description of Gloeomargarita lithophora gen. nov., sp. nov., a thylakoid-bearing basal-branching cyanobacterium with intracellular carbonates, and proposal for Gloeomargaritales ord. nov.</title>
        <authorList>
            <person name="Moreira D."/>
            <person name="Tavera R."/>
            <person name="Benzerara K."/>
            <person name="Skouri-Panet F."/>
            <person name="Couradeau E."/>
            <person name="Gerard E."/>
            <person name="Loussert C."/>
            <person name="Novelo E."/>
            <person name="Zivanovic Y."/>
            <person name="Lopez-Garcia P."/>
        </authorList>
    </citation>
    <scope>NUCLEOTIDE SEQUENCE [LARGE SCALE GENOMIC DNA]</scope>
    <source>
        <strain evidence="2 3">D10</strain>
    </source>
</reference>
<dbReference type="InterPro" id="IPR041657">
    <property type="entry name" value="HTH_17"/>
</dbReference>
<dbReference type="EMBL" id="CP017675">
    <property type="protein sequence ID" value="APB34894.1"/>
    <property type="molecule type" value="Genomic_DNA"/>
</dbReference>
<dbReference type="GO" id="GO:0003677">
    <property type="term" value="F:DNA binding"/>
    <property type="evidence" value="ECO:0007669"/>
    <property type="project" value="InterPro"/>
</dbReference>
<dbReference type="RefSeq" id="WP_071455266.1">
    <property type="nucleotide sequence ID" value="NZ_CP017675.1"/>
</dbReference>
<dbReference type="Proteomes" id="UP000180235">
    <property type="component" value="Chromosome"/>
</dbReference>
<dbReference type="AlphaFoldDB" id="A0A1J0AG25"/>